<keyword evidence="3" id="KW-0472">Membrane</keyword>
<feature type="region of interest" description="Disordered" evidence="2">
    <location>
        <begin position="189"/>
        <end position="209"/>
    </location>
</feature>
<organism evidence="4 5">
    <name type="scientific">candidate division WOR-3 bacterium</name>
    <dbReference type="NCBI Taxonomy" id="2052148"/>
    <lineage>
        <taxon>Bacteria</taxon>
        <taxon>Bacteria division WOR-3</taxon>
    </lineage>
</organism>
<dbReference type="SUPFAM" id="SSF48452">
    <property type="entry name" value="TPR-like"/>
    <property type="match status" value="1"/>
</dbReference>
<proteinExistence type="predicted"/>
<evidence type="ECO:0000256" key="3">
    <source>
        <dbReference type="SAM" id="Phobius"/>
    </source>
</evidence>
<evidence type="ECO:0000313" key="4">
    <source>
        <dbReference type="EMBL" id="RKX69585.1"/>
    </source>
</evidence>
<gene>
    <name evidence="4" type="ORF">DRP53_07730</name>
</gene>
<evidence type="ECO:0008006" key="6">
    <source>
        <dbReference type="Google" id="ProtNLM"/>
    </source>
</evidence>
<name>A0A660SFJ3_UNCW3</name>
<keyword evidence="3" id="KW-0812">Transmembrane</keyword>
<feature type="repeat" description="TPR" evidence="1">
    <location>
        <begin position="22"/>
        <end position="55"/>
    </location>
</feature>
<dbReference type="Gene3D" id="1.25.40.10">
    <property type="entry name" value="Tetratricopeptide repeat domain"/>
    <property type="match status" value="2"/>
</dbReference>
<dbReference type="SMART" id="SM00028">
    <property type="entry name" value="TPR"/>
    <property type="match status" value="3"/>
</dbReference>
<feature type="compositionally biased region" description="Low complexity" evidence="2">
    <location>
        <begin position="195"/>
        <end position="207"/>
    </location>
</feature>
<feature type="repeat" description="TPR" evidence="1">
    <location>
        <begin position="56"/>
        <end position="89"/>
    </location>
</feature>
<dbReference type="InterPro" id="IPR011990">
    <property type="entry name" value="TPR-like_helical_dom_sf"/>
</dbReference>
<feature type="transmembrane region" description="Helical" evidence="3">
    <location>
        <begin position="414"/>
        <end position="435"/>
    </location>
</feature>
<dbReference type="EMBL" id="QNBE01000076">
    <property type="protein sequence ID" value="RKX69585.1"/>
    <property type="molecule type" value="Genomic_DNA"/>
</dbReference>
<evidence type="ECO:0000256" key="1">
    <source>
        <dbReference type="PROSITE-ProRule" id="PRU00339"/>
    </source>
</evidence>
<dbReference type="Proteomes" id="UP000268469">
    <property type="component" value="Unassembled WGS sequence"/>
</dbReference>
<dbReference type="InterPro" id="IPR019734">
    <property type="entry name" value="TPR_rpt"/>
</dbReference>
<dbReference type="PROSITE" id="PS50005">
    <property type="entry name" value="TPR"/>
    <property type="match status" value="2"/>
</dbReference>
<reference evidence="4 5" key="1">
    <citation type="submission" date="2018-06" db="EMBL/GenBank/DDBJ databases">
        <title>Extensive metabolic versatility and redundancy in microbially diverse, dynamic hydrothermal sediments.</title>
        <authorList>
            <person name="Dombrowski N."/>
            <person name="Teske A."/>
            <person name="Baker B.J."/>
        </authorList>
    </citation>
    <scope>NUCLEOTIDE SEQUENCE [LARGE SCALE GENOMIC DNA]</scope>
    <source>
        <strain evidence="4">B36_G15</strain>
    </source>
</reference>
<accession>A0A660SFJ3</accession>
<keyword evidence="1" id="KW-0802">TPR repeat</keyword>
<evidence type="ECO:0000256" key="2">
    <source>
        <dbReference type="SAM" id="MobiDB-lite"/>
    </source>
</evidence>
<keyword evidence="3" id="KW-1133">Transmembrane helix</keyword>
<sequence>MIIERSSGSSKGMGKDNRQRKIAGIVEAANDLALRGEYKKAIAELERAVELNPEDGSLYNRLGDLCIKGDELEKAIDFYKKGIEAFKNNYYYRNAIALCKKVLRYDPKDFGIYLAMGDLLIELGDRGDALNCFFKYIEKQKGLDNKKEILNCLKHIQELGYTDDNTVDRMIEVYVSIGRKDLAKGLKKKVKADGAKQPSPSRPSESEQLVEEIDSALKKAIDELKGKKKPITDTVIQVEKGIAELRKAIRLDKVISALEESLRAFSNQQKMSIALLQKSLNLNLDTLQETIARLQRNSVKNMNTMEKLLKGLAQAMSLLSKSQRSFGEQIGDKLEELSSGFKRATKEAVEDIKALSSTYERATKDMCDRLTETSASTTALQKIVEDLKSGIERINGALLEFTTAQDRRGKKQSLYLVILMVLAVLMCGLLAFSAFK</sequence>
<comment type="caution">
    <text evidence="4">The sequence shown here is derived from an EMBL/GenBank/DDBJ whole genome shotgun (WGS) entry which is preliminary data.</text>
</comment>
<protein>
    <recommendedName>
        <fullName evidence="6">Tetratricopeptide repeat protein</fullName>
    </recommendedName>
</protein>
<dbReference type="AlphaFoldDB" id="A0A660SFJ3"/>
<dbReference type="Pfam" id="PF13432">
    <property type="entry name" value="TPR_16"/>
    <property type="match status" value="1"/>
</dbReference>
<evidence type="ECO:0000313" key="5">
    <source>
        <dbReference type="Proteomes" id="UP000268469"/>
    </source>
</evidence>